<proteinExistence type="predicted"/>
<dbReference type="InterPro" id="IPR025110">
    <property type="entry name" value="AMP-bd_C"/>
</dbReference>
<dbReference type="GO" id="GO:0016405">
    <property type="term" value="F:CoA-ligase activity"/>
    <property type="evidence" value="ECO:0007669"/>
    <property type="project" value="TreeGrafter"/>
</dbReference>
<dbReference type="PANTHER" id="PTHR24096">
    <property type="entry name" value="LONG-CHAIN-FATTY-ACID--COA LIGASE"/>
    <property type="match status" value="1"/>
</dbReference>
<dbReference type="GO" id="GO:0019748">
    <property type="term" value="P:secondary metabolic process"/>
    <property type="evidence" value="ECO:0007669"/>
    <property type="project" value="TreeGrafter"/>
</dbReference>
<feature type="domain" description="AMP-binding enzyme C-terminal" evidence="2">
    <location>
        <begin position="452"/>
        <end position="529"/>
    </location>
</feature>
<organism evidence="3 4">
    <name type="scientific">Sphingopyxis lindanitolerans</name>
    <dbReference type="NCBI Taxonomy" id="2054227"/>
    <lineage>
        <taxon>Bacteria</taxon>
        <taxon>Pseudomonadati</taxon>
        <taxon>Pseudomonadota</taxon>
        <taxon>Alphaproteobacteria</taxon>
        <taxon>Sphingomonadales</taxon>
        <taxon>Sphingomonadaceae</taxon>
        <taxon>Sphingopyxis</taxon>
    </lineage>
</organism>
<dbReference type="AlphaFoldDB" id="A0A2S8BB38"/>
<dbReference type="Proteomes" id="UP000238954">
    <property type="component" value="Chromosome"/>
</dbReference>
<dbReference type="Pfam" id="PF00501">
    <property type="entry name" value="AMP-binding"/>
    <property type="match status" value="1"/>
</dbReference>
<evidence type="ECO:0000313" key="3">
    <source>
        <dbReference type="EMBL" id="PQM29644.1"/>
    </source>
</evidence>
<dbReference type="PROSITE" id="PS00455">
    <property type="entry name" value="AMP_BINDING"/>
    <property type="match status" value="1"/>
</dbReference>
<comment type="caution">
    <text evidence="3">The sequence shown here is derived from an EMBL/GenBank/DDBJ whole genome shotgun (WGS) entry which is preliminary data.</text>
</comment>
<sequence length="541" mass="58033">MATIEVEGAPTRVYVHAKADLRAIFEESRRFGDAIFLQYLDEKISFEAHWRAATTLAHHLADSVGVGKGDRVAVCMRNYPEWSVAAWAALAVGAVLVPLNAWGTGEDIARQVGETGAKLLFADSERMTRLEGHDLGGVPQISVRGAGRGRPLDELIGCPGTWADLDPPALRDPGLKPDDLATLFYSSGTTGRSRAVFGTHRNITTNLVNTGVRAARAALRRGDELPPPTGPNSLLLGVPLFHVTGFNAVLVPALAAGSRVVLMYKWDAGEAALLIEEERVTATTLVPTMWLQLLESVEAGIHDLSSLVTAGSGGAAAGASLFDRLRHRIPCASIGQGYGATETASLIAAICCEDLDHRPGSVGLPVPCCDVRIVDDDGFDVPPGVRGELLVRGANVTQGYWPLGEAEPAARGDGDWYATGDLVRQDSEGFLYILDRKKDLIIRGGENIHCLEIEEALRAHEAIIDAAVLGRFHPILGEDVVAVVQLAEAAPRPSDSDVAFFLSDRLSAHKCPVAIDYQWEPLPRNAAGKVLKPLLRERMSR</sequence>
<evidence type="ECO:0000259" key="2">
    <source>
        <dbReference type="Pfam" id="PF13193"/>
    </source>
</evidence>
<dbReference type="Gene3D" id="3.30.300.30">
    <property type="match status" value="1"/>
</dbReference>
<dbReference type="EMBL" id="PHFW01000001">
    <property type="protein sequence ID" value="PQM29644.1"/>
    <property type="molecule type" value="Genomic_DNA"/>
</dbReference>
<dbReference type="PANTHER" id="PTHR24096:SF393">
    <property type="entry name" value="LIGASE, PUTATIVE-RELATED"/>
    <property type="match status" value="1"/>
</dbReference>
<keyword evidence="4" id="KW-1185">Reference proteome</keyword>
<name>A0A2S8BB38_9SPHN</name>
<protein>
    <submittedName>
        <fullName evidence="3">Fatty acid--CoA ligase</fullName>
    </submittedName>
</protein>
<dbReference type="Pfam" id="PF13193">
    <property type="entry name" value="AMP-binding_C"/>
    <property type="match status" value="1"/>
</dbReference>
<evidence type="ECO:0000259" key="1">
    <source>
        <dbReference type="Pfam" id="PF00501"/>
    </source>
</evidence>
<dbReference type="InterPro" id="IPR000873">
    <property type="entry name" value="AMP-dep_synth/lig_dom"/>
</dbReference>
<dbReference type="Gene3D" id="3.40.50.980">
    <property type="match status" value="2"/>
</dbReference>
<feature type="domain" description="AMP-dependent synthetase/ligase" evidence="1">
    <location>
        <begin position="26"/>
        <end position="401"/>
    </location>
</feature>
<evidence type="ECO:0000313" key="4">
    <source>
        <dbReference type="Proteomes" id="UP000238954"/>
    </source>
</evidence>
<dbReference type="Gene3D" id="2.30.38.10">
    <property type="entry name" value="Luciferase, Domain 3"/>
    <property type="match status" value="1"/>
</dbReference>
<gene>
    <name evidence="3" type="ORF">CVO77_00745</name>
</gene>
<dbReference type="SUPFAM" id="SSF56801">
    <property type="entry name" value="Acetyl-CoA synthetase-like"/>
    <property type="match status" value="1"/>
</dbReference>
<reference evidence="4" key="1">
    <citation type="submission" date="2017-11" db="EMBL/GenBank/DDBJ databases">
        <title>The complete genome sequence of Sphingopyxis pomeranensis sp. nov. strain WS5A3p.</title>
        <authorList>
            <person name="Kaminski M.A."/>
        </authorList>
    </citation>
    <scope>NUCLEOTIDE SEQUENCE [LARGE SCALE GENOMIC DNA]</scope>
    <source>
        <strain evidence="4">WS5A3p</strain>
    </source>
</reference>
<accession>A0A2S8BB38</accession>
<dbReference type="InterPro" id="IPR020845">
    <property type="entry name" value="AMP-binding_CS"/>
</dbReference>
<dbReference type="InterPro" id="IPR045851">
    <property type="entry name" value="AMP-bd_C_sf"/>
</dbReference>
<dbReference type="OrthoDB" id="9803968at2"/>
<keyword evidence="3" id="KW-0436">Ligase</keyword>